<dbReference type="Pfam" id="PF08241">
    <property type="entry name" value="Methyltransf_11"/>
    <property type="match status" value="1"/>
</dbReference>
<feature type="domain" description="Methyltransferase type 11" evidence="1">
    <location>
        <begin position="76"/>
        <end position="132"/>
    </location>
</feature>
<dbReference type="AlphaFoldDB" id="A0A8J3FYN0"/>
<evidence type="ECO:0000313" key="2">
    <source>
        <dbReference type="EMBL" id="GHA67047.1"/>
    </source>
</evidence>
<name>A0A8J3FYN0_9BURK</name>
<dbReference type="CDD" id="cd02440">
    <property type="entry name" value="AdoMet_MTases"/>
    <property type="match status" value="1"/>
</dbReference>
<evidence type="ECO:0000313" key="3">
    <source>
        <dbReference type="Proteomes" id="UP000614287"/>
    </source>
</evidence>
<comment type="caution">
    <text evidence="2">The sequence shown here is derived from an EMBL/GenBank/DDBJ whole genome shotgun (WGS) entry which is preliminary data.</text>
</comment>
<dbReference type="InterPro" id="IPR029063">
    <property type="entry name" value="SAM-dependent_MTases_sf"/>
</dbReference>
<dbReference type="GO" id="GO:0008757">
    <property type="term" value="F:S-adenosylmethionine-dependent methyltransferase activity"/>
    <property type="evidence" value="ECO:0007669"/>
    <property type="project" value="InterPro"/>
</dbReference>
<keyword evidence="3" id="KW-1185">Reference proteome</keyword>
<gene>
    <name evidence="2" type="ORF">GCM10009007_04520</name>
</gene>
<sequence length="262" mass="30093">MANVTDIKLSNQTWQSVSGCYVTAWTQSVLDVWVADAFGFYAAQLGQTDRIAALSQNRCSDRWTVELGEKVHLGQDRTEIMKLEVGDYTVLPFASDSMDLVVLPHTLENHPDPHSVLREVYRVLRPEGKMIITGFNPFSLWGAQAALRLKFGKKWWAYEREALHVRRLKDWLKLLNCDIVQGKYGCYAPYVKTQIWLNRWAWLEKAGDRWWGMAGAVYAIMAVKKVYSPTLVGLINEKPVSLPWRAQPALRGHTENNREMHE</sequence>
<organism evidence="2 3">
    <name type="scientific">Formosimonas limnophila</name>
    <dbReference type="NCBI Taxonomy" id="1384487"/>
    <lineage>
        <taxon>Bacteria</taxon>
        <taxon>Pseudomonadati</taxon>
        <taxon>Pseudomonadota</taxon>
        <taxon>Betaproteobacteria</taxon>
        <taxon>Burkholderiales</taxon>
        <taxon>Burkholderiaceae</taxon>
        <taxon>Formosimonas</taxon>
    </lineage>
</organism>
<proteinExistence type="predicted"/>
<dbReference type="Gene3D" id="3.40.50.150">
    <property type="entry name" value="Vaccinia Virus protein VP39"/>
    <property type="match status" value="1"/>
</dbReference>
<reference evidence="2" key="2">
    <citation type="submission" date="2020-09" db="EMBL/GenBank/DDBJ databases">
        <authorList>
            <person name="Sun Q."/>
            <person name="Kim S."/>
        </authorList>
    </citation>
    <scope>NUCLEOTIDE SEQUENCE</scope>
    <source>
        <strain evidence="2">KCTC 32501</strain>
    </source>
</reference>
<dbReference type="SUPFAM" id="SSF53335">
    <property type="entry name" value="S-adenosyl-L-methionine-dependent methyltransferases"/>
    <property type="match status" value="1"/>
</dbReference>
<dbReference type="InterPro" id="IPR013216">
    <property type="entry name" value="Methyltransf_11"/>
</dbReference>
<accession>A0A8J3FYN0</accession>
<protein>
    <recommendedName>
        <fullName evidence="1">Methyltransferase type 11 domain-containing protein</fullName>
    </recommendedName>
</protein>
<dbReference type="EMBL" id="BMZG01000002">
    <property type="protein sequence ID" value="GHA67047.1"/>
    <property type="molecule type" value="Genomic_DNA"/>
</dbReference>
<reference evidence="2" key="1">
    <citation type="journal article" date="2014" name="Int. J. Syst. Evol. Microbiol.">
        <title>Complete genome sequence of Corynebacterium casei LMG S-19264T (=DSM 44701T), isolated from a smear-ripened cheese.</title>
        <authorList>
            <consortium name="US DOE Joint Genome Institute (JGI-PGF)"/>
            <person name="Walter F."/>
            <person name="Albersmeier A."/>
            <person name="Kalinowski J."/>
            <person name="Ruckert C."/>
        </authorList>
    </citation>
    <scope>NUCLEOTIDE SEQUENCE</scope>
    <source>
        <strain evidence="2">KCTC 32501</strain>
    </source>
</reference>
<dbReference type="Proteomes" id="UP000614287">
    <property type="component" value="Unassembled WGS sequence"/>
</dbReference>
<evidence type="ECO:0000259" key="1">
    <source>
        <dbReference type="Pfam" id="PF08241"/>
    </source>
</evidence>